<name>A0A4Q8LB96_9GAMM</name>
<proteinExistence type="predicted"/>
<comment type="caution">
    <text evidence="2">The sequence shown here is derived from an EMBL/GenBank/DDBJ whole genome shotgun (WGS) entry which is preliminary data.</text>
</comment>
<dbReference type="EMBL" id="SHMC01000003">
    <property type="protein sequence ID" value="TAA25951.1"/>
    <property type="molecule type" value="Genomic_DNA"/>
</dbReference>
<dbReference type="InterPro" id="IPR006311">
    <property type="entry name" value="TAT_signal"/>
</dbReference>
<evidence type="ECO:0000256" key="1">
    <source>
        <dbReference type="ARBA" id="ARBA00022729"/>
    </source>
</evidence>
<dbReference type="InterPro" id="IPR027056">
    <property type="entry name" value="Gluconate_2DH_su3"/>
</dbReference>
<gene>
    <name evidence="2" type="ORF">EA660_11085</name>
</gene>
<evidence type="ECO:0000313" key="2">
    <source>
        <dbReference type="EMBL" id="TAA25951.1"/>
    </source>
</evidence>
<evidence type="ECO:0000313" key="3">
    <source>
        <dbReference type="Proteomes" id="UP000292627"/>
    </source>
</evidence>
<dbReference type="RefSeq" id="WP_130551563.1">
    <property type="nucleotide sequence ID" value="NZ_SHMC01000003.1"/>
</dbReference>
<organism evidence="2 3">
    <name type="scientific">Pseudoxanthomonas winnipegensis</name>
    <dbReference type="NCBI Taxonomy" id="2480810"/>
    <lineage>
        <taxon>Bacteria</taxon>
        <taxon>Pseudomonadati</taxon>
        <taxon>Pseudomonadota</taxon>
        <taxon>Gammaproteobacteria</taxon>
        <taxon>Lysobacterales</taxon>
        <taxon>Lysobacteraceae</taxon>
        <taxon>Pseudoxanthomonas</taxon>
    </lineage>
</organism>
<reference evidence="2 3" key="1">
    <citation type="submission" date="2019-02" db="EMBL/GenBank/DDBJ databases">
        <title>WGS of Pseudoxanthomonas species novum from clinical isolates.</title>
        <authorList>
            <person name="Bernier A.-M."/>
            <person name="Bernard K."/>
            <person name="Vachon A."/>
        </authorList>
    </citation>
    <scope>NUCLEOTIDE SEQUENCE [LARGE SCALE GENOMIC DNA]</scope>
    <source>
        <strain evidence="2 3">NML171200</strain>
    </source>
</reference>
<keyword evidence="1" id="KW-0732">Signal</keyword>
<dbReference type="Pfam" id="PF13618">
    <property type="entry name" value="Gluconate_2-dh3"/>
    <property type="match status" value="1"/>
</dbReference>
<dbReference type="PROSITE" id="PS51318">
    <property type="entry name" value="TAT"/>
    <property type="match status" value="1"/>
</dbReference>
<protein>
    <submittedName>
        <fullName evidence="2">Gluconate 2-dehydrogenase subunit 3 family protein</fullName>
    </submittedName>
</protein>
<dbReference type="NCBIfam" id="TIGR01409">
    <property type="entry name" value="TAT_signal_seq"/>
    <property type="match status" value="1"/>
</dbReference>
<dbReference type="Proteomes" id="UP000292627">
    <property type="component" value="Unassembled WGS sequence"/>
</dbReference>
<sequence length="248" mass="26452">MSKPPQTPHADAPTATTRRAFLRLSLAVAPAAVALGACDGQQGEAGRREGAGATHSAPYRPTYFSAAEWACLQAVVARLIPGDARDPGALEAGVPEYIDRQMGTPWAAGRLWFMQGPFQPDAPATLGYQLRLAPRELYRLGLADLDQACRAAHGKAFAELDAALQDGVLQRLEAGTLALAQVPPKALFGLLLANAREGFFCDPRHGGNRDLVGWKLIGFPGARADFMDWVERDVAYPLPPVSIDGARG</sequence>
<dbReference type="InterPro" id="IPR019546">
    <property type="entry name" value="TAT_signal_bac_arc"/>
</dbReference>
<dbReference type="OrthoDB" id="8400810at2"/>
<dbReference type="AlphaFoldDB" id="A0A4Q8LB96"/>
<accession>A0A4Q8LB96</accession>